<dbReference type="EMBL" id="VMRX01000050">
    <property type="protein sequence ID" value="TVT30960.1"/>
    <property type="molecule type" value="Genomic_DNA"/>
</dbReference>
<dbReference type="Pfam" id="PF13704">
    <property type="entry name" value="Glyco_tranf_2_4"/>
    <property type="match status" value="1"/>
</dbReference>
<protein>
    <submittedName>
        <fullName evidence="1">Glycosyltransferase family 2 protein</fullName>
    </submittedName>
</protein>
<dbReference type="CDD" id="cd00761">
    <property type="entry name" value="Glyco_tranf_GTA_type"/>
    <property type="match status" value="1"/>
</dbReference>
<name>A0A558B371_9GAMM</name>
<dbReference type="RefSeq" id="WP_273134972.1">
    <property type="nucleotide sequence ID" value="NZ_VMRX01000050.1"/>
</dbReference>
<organism evidence="1 2">
    <name type="scientific">Marinobacter vinifirmus</name>
    <dbReference type="NCBI Taxonomy" id="355591"/>
    <lineage>
        <taxon>Bacteria</taxon>
        <taxon>Pseudomonadati</taxon>
        <taxon>Pseudomonadota</taxon>
        <taxon>Gammaproteobacteria</taxon>
        <taxon>Pseudomonadales</taxon>
        <taxon>Marinobacteraceae</taxon>
        <taxon>Marinobacter</taxon>
    </lineage>
</organism>
<evidence type="ECO:0000313" key="1">
    <source>
        <dbReference type="EMBL" id="TVT30960.1"/>
    </source>
</evidence>
<accession>A0A558B371</accession>
<sequence>MSNGMDNGAKPRVKLCAIAKDEGAYLAYWVFHHLYFGFDEIHICLNRTTDNSAAILDEIAKAHPNVTYSYYDWVDLLPRGLASRLQYVAYARELVNAREQARTDYICFLDIDEFWTPKGWDKSIQDCLLEHDCPSSLSFLWANEPGKKDAFSMLPSSGQYLVTGQLKTVFRIGLDLNVVQPHIPLFQTDVKCLMAGGKSFLPAGNRSQVHRLEPGDTRDLPFFLVHRMCRSPVEYMYTLLRGAPSKYFELRMNRNRGYFSESQCNFEHSAPAHRYTEYLQSISRLLTNRKLNDLIETDKSRILDIRERFYEAFEVAAKNPDNKELLLRNVEGLSDLTLDSLIRRLYA</sequence>
<reference evidence="1 2" key="1">
    <citation type="submission" date="2019-07" db="EMBL/GenBank/DDBJ databases">
        <title>The pathways for chlorine oxyanion respiration interact through the shared metabolite chlorate.</title>
        <authorList>
            <person name="Barnum T.P."/>
            <person name="Cheng Y."/>
            <person name="Hill K.A."/>
            <person name="Lucas L.N."/>
            <person name="Carlson H.K."/>
            <person name="Coates J.D."/>
        </authorList>
    </citation>
    <scope>NUCLEOTIDE SEQUENCE [LARGE SCALE GENOMIC DNA]</scope>
    <source>
        <strain evidence="1">UCB</strain>
    </source>
</reference>
<dbReference type="SUPFAM" id="SSF53448">
    <property type="entry name" value="Nucleotide-diphospho-sugar transferases"/>
    <property type="match status" value="1"/>
</dbReference>
<comment type="caution">
    <text evidence="1">The sequence shown here is derived from an EMBL/GenBank/DDBJ whole genome shotgun (WGS) entry which is preliminary data.</text>
</comment>
<dbReference type="GO" id="GO:0016740">
    <property type="term" value="F:transferase activity"/>
    <property type="evidence" value="ECO:0007669"/>
    <property type="project" value="UniProtKB-KW"/>
</dbReference>
<keyword evidence="1" id="KW-0808">Transferase</keyword>
<evidence type="ECO:0000313" key="2">
    <source>
        <dbReference type="Proteomes" id="UP000319142"/>
    </source>
</evidence>
<gene>
    <name evidence="1" type="ORF">FHK81_16025</name>
</gene>
<dbReference type="InterPro" id="IPR029044">
    <property type="entry name" value="Nucleotide-diphossugar_trans"/>
</dbReference>
<dbReference type="AlphaFoldDB" id="A0A558B371"/>
<dbReference type="Gene3D" id="3.90.550.10">
    <property type="entry name" value="Spore Coat Polysaccharide Biosynthesis Protein SpsA, Chain A"/>
    <property type="match status" value="1"/>
</dbReference>
<dbReference type="Proteomes" id="UP000319142">
    <property type="component" value="Unassembled WGS sequence"/>
</dbReference>
<proteinExistence type="predicted"/>